<dbReference type="EMBL" id="AZST01000056">
    <property type="protein sequence ID" value="KEP53554.1"/>
    <property type="molecule type" value="Genomic_DNA"/>
</dbReference>
<dbReference type="GO" id="GO:0005737">
    <property type="term" value="C:cytoplasm"/>
    <property type="evidence" value="ECO:0007669"/>
    <property type="project" value="TreeGrafter"/>
</dbReference>
<keyword evidence="2" id="KW-0053">Apoptosis</keyword>
<feature type="compositionally biased region" description="Basic and acidic residues" evidence="4">
    <location>
        <begin position="851"/>
        <end position="864"/>
    </location>
</feature>
<dbReference type="HOGENOM" id="CLU_249039_0_0_1"/>
<proteinExistence type="inferred from homology"/>
<feature type="region of interest" description="Disordered" evidence="4">
    <location>
        <begin position="848"/>
        <end position="868"/>
    </location>
</feature>
<evidence type="ECO:0000313" key="7">
    <source>
        <dbReference type="Proteomes" id="UP000027456"/>
    </source>
</evidence>
<comment type="similarity">
    <text evidence="1">Belongs to the peptidase C14B family.</text>
</comment>
<dbReference type="PANTHER" id="PTHR48104">
    <property type="entry name" value="METACASPASE-4"/>
    <property type="match status" value="1"/>
</dbReference>
<evidence type="ECO:0000256" key="4">
    <source>
        <dbReference type="SAM" id="MobiDB-lite"/>
    </source>
</evidence>
<feature type="region of interest" description="Disordered" evidence="4">
    <location>
        <begin position="187"/>
        <end position="214"/>
    </location>
</feature>
<dbReference type="GO" id="GO:0006508">
    <property type="term" value="P:proteolysis"/>
    <property type="evidence" value="ECO:0007669"/>
    <property type="project" value="UniProtKB-KW"/>
</dbReference>
<comment type="caution">
    <text evidence="6">The sequence shown here is derived from an EMBL/GenBank/DDBJ whole genome shotgun (WGS) entry which is preliminary data.</text>
</comment>
<feature type="domain" description="Peptidase C14 caspase" evidence="5">
    <location>
        <begin position="699"/>
        <end position="959"/>
    </location>
</feature>
<organism evidence="6 7">
    <name type="scientific">Rhizoctonia solani 123E</name>
    <dbReference type="NCBI Taxonomy" id="1423351"/>
    <lineage>
        <taxon>Eukaryota</taxon>
        <taxon>Fungi</taxon>
        <taxon>Dikarya</taxon>
        <taxon>Basidiomycota</taxon>
        <taxon>Agaricomycotina</taxon>
        <taxon>Agaricomycetes</taxon>
        <taxon>Cantharellales</taxon>
        <taxon>Ceratobasidiaceae</taxon>
        <taxon>Rhizoctonia</taxon>
    </lineage>
</organism>
<evidence type="ECO:0000256" key="1">
    <source>
        <dbReference type="ARBA" id="ARBA00009005"/>
    </source>
</evidence>
<dbReference type="GO" id="GO:0006915">
    <property type="term" value="P:apoptotic process"/>
    <property type="evidence" value="ECO:0007669"/>
    <property type="project" value="UniProtKB-KW"/>
</dbReference>
<dbReference type="Pfam" id="PF00656">
    <property type="entry name" value="Peptidase_C14"/>
    <property type="match status" value="2"/>
</dbReference>
<keyword evidence="7" id="KW-1185">Reference proteome</keyword>
<dbReference type="InterPro" id="IPR011600">
    <property type="entry name" value="Pept_C14_caspase"/>
</dbReference>
<keyword evidence="6" id="KW-0645">Protease</keyword>
<feature type="compositionally biased region" description="Polar residues" evidence="4">
    <location>
        <begin position="187"/>
        <end position="198"/>
    </location>
</feature>
<name>A0A074S2R7_9AGAM</name>
<sequence>MDLSDPDKSSQESRFSRLHGLIIGINKYQAVNRQDLRGCVSDAESMRDYFQSIGVPSDNLLCLFDEEATREGILDAFDRHLLKNTQIRPHDPIVIFFAGHGDRMPAPKSWHTSDGMVEMILPHDASYEGTGSDNPSEQEVGIRRTKTLDTDKKYVYGIPDLTLAFLLYQLSQEKGNNITVILDSCHSGSGTRGPTQSRNSHDSKAPPIPDELDGQLRKSLKIDYPSELKHTITSKQTSGKLMAPSLETHILLAACQNDEQAQEVPNGTYNQESDQRSCSGVFTSMLLSELRKCDLETTSYTTLLRNLLVARSEYYRKSSERTAMQTFQCEGRNQDRILFSVQYAISKGKIALMPTRDKSVYRIRVGSAQGIVSGTEFGVFSDNMDPMAPPIAILVARDVGSTDSHLHGIEPNKPQEMPQNIYATILKYNDHSNGVRVWVDEALRQNEFWRDILTTLDSLPISWADSRQSHDVELVSAGDGIELKGTHLIPGELATSHFLAQQLGTKRLVEILVAIIYFHFHLKHHNQKAPVRAKIEMKLRELKQKGSWESIIYDPMGNDLFGESVTDGTVVTLCPDSNKVFGMELINNSSENLYPYVLYYDFEDYSVGCLYEPPGRTVTAPLPAGKSLTIGYGSGGSPPFQVDFTNPKSNKEYGAFVLFVFSQWVDIGYLQQQSPLDPIMSSSDPIQSGQPPVPRIHGLIIGINKYARSDVHQDLLGAVSDAQSVLKFFTDLGVPEDRFLCLYNEHATRDAILGAFVNRLINNANIMPYDPIVIYFAGHGDHMPAPKGWKTSDGMVEMILPHDVSTFDTHRGYNYGIPELTLAFLLYELSKEKGNNITVILDSSRTGSMSRRNEIQSRTSHDPDAPPLPETLDIQLRMSLSVDFPTEVEHNLASNSRRPLRSFMPPPETHILLAACDRQGTAQEISNEDSGRRGIFTTALLKELHQCDLATTSYTSLIRNLWAAYPKIMHKLNVERQTFQCEGRNQDRILFSVQNSISKRRIAIVQTSDKTVYRVGLGSVQGVVPGTEFGVFYPADFRASYGQVDPTSPPRVTLVATDVGPTTSQLRSLASNSPLHLPTDAYASIIRYNDHSNGVRVWVDERLRMDEFWQTVLGGLGSLPIFWVTSRGNHDVELVYSDRNIELRGAHLTPGKFGNSHILKHTLPAKSLVEMLAGVIYFHFHLKYQNKKAPVRANLGMALRQLEQDSDQGSPDPFYKVIGEDLLGDNVHAGTVASLHPDPNKVFGIELTNNSTENLFPYVLYYDFEDYSVGCLYEPPGRSVKAPLPAGKSLTIGYGPGGSSPFQVDFTNPKSDKEYGAFVLLVFSEWVDIKYLEQEPPLENTSFKGQGDRGMEDKVTVWDNVIVRVELIKEK</sequence>
<feature type="domain" description="Peptidase C14 caspase" evidence="5">
    <location>
        <begin position="21"/>
        <end position="309"/>
    </location>
</feature>
<dbReference type="InterPro" id="IPR029030">
    <property type="entry name" value="Caspase-like_dom_sf"/>
</dbReference>
<dbReference type="Proteomes" id="UP000027456">
    <property type="component" value="Unassembled WGS sequence"/>
</dbReference>
<dbReference type="GO" id="GO:0004197">
    <property type="term" value="F:cysteine-type endopeptidase activity"/>
    <property type="evidence" value="ECO:0007669"/>
    <property type="project" value="InterPro"/>
</dbReference>
<keyword evidence="3" id="KW-0378">Hydrolase</keyword>
<dbReference type="SUPFAM" id="SSF52129">
    <property type="entry name" value="Caspase-like"/>
    <property type="match status" value="2"/>
</dbReference>
<dbReference type="InterPro" id="IPR050452">
    <property type="entry name" value="Metacaspase"/>
</dbReference>
<gene>
    <name evidence="6" type="ORF">V565_029290</name>
</gene>
<evidence type="ECO:0000259" key="5">
    <source>
        <dbReference type="Pfam" id="PF00656"/>
    </source>
</evidence>
<dbReference type="OrthoDB" id="3223806at2759"/>
<protein>
    <submittedName>
        <fullName evidence="6">ICE-like protease (Caspase) p20 domain protein</fullName>
    </submittedName>
</protein>
<dbReference type="Gene3D" id="3.40.50.1460">
    <property type="match status" value="2"/>
</dbReference>
<accession>A0A074S2R7</accession>
<dbReference type="PANTHER" id="PTHR48104:SF30">
    <property type="entry name" value="METACASPASE-1"/>
    <property type="match status" value="1"/>
</dbReference>
<evidence type="ECO:0000256" key="3">
    <source>
        <dbReference type="ARBA" id="ARBA00022807"/>
    </source>
</evidence>
<reference evidence="6 7" key="1">
    <citation type="submission" date="2013-12" db="EMBL/GenBank/DDBJ databases">
        <authorList>
            <person name="Cubeta M."/>
            <person name="Pakala S."/>
            <person name="Fedorova N."/>
            <person name="Thomas E."/>
            <person name="Dean R."/>
            <person name="Jabaji S."/>
            <person name="Neate S."/>
            <person name="Toda T."/>
            <person name="Tavantzis S."/>
            <person name="Vilgalys R."/>
            <person name="Bharathan N."/>
            <person name="Pakala S."/>
            <person name="Losada L.S."/>
            <person name="Zafar N."/>
            <person name="Nierman W."/>
        </authorList>
    </citation>
    <scope>NUCLEOTIDE SEQUENCE [LARGE SCALE GENOMIC DNA]</scope>
    <source>
        <strain evidence="6 7">123E</strain>
    </source>
</reference>
<evidence type="ECO:0000256" key="2">
    <source>
        <dbReference type="ARBA" id="ARBA00022703"/>
    </source>
</evidence>
<evidence type="ECO:0000313" key="6">
    <source>
        <dbReference type="EMBL" id="KEP53554.1"/>
    </source>
</evidence>
<keyword evidence="3" id="KW-0788">Thiol protease</keyword>